<dbReference type="Proteomes" id="UP000011668">
    <property type="component" value="Unassembled WGS sequence"/>
</dbReference>
<evidence type="ECO:0000313" key="3">
    <source>
        <dbReference type="Proteomes" id="UP000011668"/>
    </source>
</evidence>
<protein>
    <submittedName>
        <fullName evidence="2">Uncharacterized protein</fullName>
    </submittedName>
</protein>
<proteinExistence type="predicted"/>
<accession>L8X258</accession>
<sequence length="121" mass="14111">MEIAWTACRPGGCGRIHDRRRDTARWDALGTRPRVMPRGDDDVWGRGGKGYMGRHDRPGARMRGRDDRLFGQKEVWNGSDWRNLALPLCNCTPDLDRRYQGGVPWNLWTVYDLYLPRLVRI</sequence>
<dbReference type="AlphaFoldDB" id="L8X258"/>
<organism evidence="2 3">
    <name type="scientific">Thanatephorus cucumeris (strain AG1-IA)</name>
    <name type="common">Rice sheath blight fungus</name>
    <name type="synonym">Rhizoctonia solani</name>
    <dbReference type="NCBI Taxonomy" id="983506"/>
    <lineage>
        <taxon>Eukaryota</taxon>
        <taxon>Fungi</taxon>
        <taxon>Dikarya</taxon>
        <taxon>Basidiomycota</taxon>
        <taxon>Agaricomycotina</taxon>
        <taxon>Agaricomycetes</taxon>
        <taxon>Cantharellales</taxon>
        <taxon>Ceratobasidiaceae</taxon>
        <taxon>Rhizoctonia</taxon>
        <taxon>Rhizoctonia solani AG-1</taxon>
    </lineage>
</organism>
<reference evidence="2 3" key="1">
    <citation type="journal article" date="2013" name="Nat. Commun.">
        <title>The evolution and pathogenic mechanisms of the rice sheath blight pathogen.</title>
        <authorList>
            <person name="Zheng A."/>
            <person name="Lin R."/>
            <person name="Xu L."/>
            <person name="Qin P."/>
            <person name="Tang C."/>
            <person name="Ai P."/>
            <person name="Zhang D."/>
            <person name="Liu Y."/>
            <person name="Sun Z."/>
            <person name="Feng H."/>
            <person name="Wang Y."/>
            <person name="Chen Y."/>
            <person name="Liang X."/>
            <person name="Fu R."/>
            <person name="Li Q."/>
            <person name="Zhang J."/>
            <person name="Yu X."/>
            <person name="Xie Z."/>
            <person name="Ding L."/>
            <person name="Guan P."/>
            <person name="Tang J."/>
            <person name="Liang Y."/>
            <person name="Wang S."/>
            <person name="Deng Q."/>
            <person name="Li S."/>
            <person name="Zhu J."/>
            <person name="Wang L."/>
            <person name="Liu H."/>
            <person name="Li P."/>
        </authorList>
    </citation>
    <scope>NUCLEOTIDE SEQUENCE [LARGE SCALE GENOMIC DNA]</scope>
    <source>
        <strain evidence="3">AG-1 IA</strain>
    </source>
</reference>
<dbReference type="EMBL" id="AFRT01000334">
    <property type="protein sequence ID" value="ELU44396.1"/>
    <property type="molecule type" value="Genomic_DNA"/>
</dbReference>
<feature type="compositionally biased region" description="Basic and acidic residues" evidence="1">
    <location>
        <begin position="53"/>
        <end position="64"/>
    </location>
</feature>
<name>L8X258_THACA</name>
<keyword evidence="3" id="KW-1185">Reference proteome</keyword>
<feature type="region of interest" description="Disordered" evidence="1">
    <location>
        <begin position="39"/>
        <end position="64"/>
    </location>
</feature>
<comment type="caution">
    <text evidence="2">The sequence shown here is derived from an EMBL/GenBank/DDBJ whole genome shotgun (WGS) entry which is preliminary data.</text>
</comment>
<dbReference type="HOGENOM" id="CLU_2039654_0_0_1"/>
<gene>
    <name evidence="2" type="ORF">AG1IA_01584</name>
</gene>
<evidence type="ECO:0000256" key="1">
    <source>
        <dbReference type="SAM" id="MobiDB-lite"/>
    </source>
</evidence>
<evidence type="ECO:0000313" key="2">
    <source>
        <dbReference type="EMBL" id="ELU44396.1"/>
    </source>
</evidence>